<organism evidence="2 3">
    <name type="scientific">Crenobacter cavernae</name>
    <dbReference type="NCBI Taxonomy" id="2290923"/>
    <lineage>
        <taxon>Bacteria</taxon>
        <taxon>Pseudomonadati</taxon>
        <taxon>Pseudomonadota</taxon>
        <taxon>Betaproteobacteria</taxon>
        <taxon>Neisseriales</taxon>
        <taxon>Neisseriaceae</taxon>
        <taxon>Crenobacter</taxon>
    </lineage>
</organism>
<name>A0ABY0FF48_9NEIS</name>
<reference evidence="2 3" key="1">
    <citation type="submission" date="2018-10" db="EMBL/GenBank/DDBJ databases">
        <title>Draft genome of Fastidiocella sp. strain 375T, a bacterium isolated from a karstic cave dripping water.</title>
        <authorList>
            <person name="Coelho C."/>
            <person name="Verissimo A."/>
            <person name="Tiago I."/>
        </authorList>
    </citation>
    <scope>NUCLEOTIDE SEQUENCE [LARGE SCALE GENOMIC DNA]</scope>
    <source>
        <strain evidence="2 3">CAVE-375</strain>
    </source>
</reference>
<keyword evidence="3" id="KW-1185">Reference proteome</keyword>
<evidence type="ECO:0000313" key="3">
    <source>
        <dbReference type="Proteomes" id="UP000290682"/>
    </source>
</evidence>
<keyword evidence="1" id="KW-0472">Membrane</keyword>
<protein>
    <submittedName>
        <fullName evidence="2">Uncharacterized protein</fullName>
    </submittedName>
</protein>
<feature type="transmembrane region" description="Helical" evidence="1">
    <location>
        <begin position="46"/>
        <end position="68"/>
    </location>
</feature>
<proteinExistence type="predicted"/>
<evidence type="ECO:0000256" key="1">
    <source>
        <dbReference type="SAM" id="Phobius"/>
    </source>
</evidence>
<accession>A0ABY0FF48</accession>
<dbReference type="RefSeq" id="WP_129212814.1">
    <property type="nucleotide sequence ID" value="NZ_REGR01000007.1"/>
</dbReference>
<comment type="caution">
    <text evidence="2">The sequence shown here is derived from an EMBL/GenBank/DDBJ whole genome shotgun (WGS) entry which is preliminary data.</text>
</comment>
<sequence>MRIMRIGLLFNLFYRPAALAVLGWLAQSQGEKLMLSSGDWSKPLGLLLAQAAPVLLGIAGLWALWGGFRLARAMFGRGIVCFCCGGPMAQKRGRWGSYQHCLNCGRNESVRY</sequence>
<evidence type="ECO:0000313" key="2">
    <source>
        <dbReference type="EMBL" id="RXZ43679.1"/>
    </source>
</evidence>
<dbReference type="EMBL" id="REGR01000007">
    <property type="protein sequence ID" value="RXZ43679.1"/>
    <property type="molecule type" value="Genomic_DNA"/>
</dbReference>
<dbReference type="Proteomes" id="UP000290682">
    <property type="component" value="Unassembled WGS sequence"/>
</dbReference>
<keyword evidence="1" id="KW-0812">Transmembrane</keyword>
<gene>
    <name evidence="2" type="ORF">EBB06_08695</name>
</gene>
<keyword evidence="1" id="KW-1133">Transmembrane helix</keyword>